<dbReference type="EMBL" id="JALQCY010000003">
    <property type="protein sequence ID" value="MCK9794008.1"/>
    <property type="molecule type" value="Genomic_DNA"/>
</dbReference>
<feature type="transmembrane region" description="Helical" evidence="1">
    <location>
        <begin position="174"/>
        <end position="194"/>
    </location>
</feature>
<keyword evidence="1" id="KW-0472">Membrane</keyword>
<protein>
    <submittedName>
        <fullName evidence="2">Uncharacterized protein</fullName>
    </submittedName>
</protein>
<feature type="transmembrane region" description="Helical" evidence="1">
    <location>
        <begin position="83"/>
        <end position="102"/>
    </location>
</feature>
<dbReference type="Proteomes" id="UP001651050">
    <property type="component" value="Unassembled WGS sequence"/>
</dbReference>
<feature type="transmembrane region" description="Helical" evidence="1">
    <location>
        <begin position="226"/>
        <end position="249"/>
    </location>
</feature>
<keyword evidence="3" id="KW-1185">Reference proteome</keyword>
<feature type="transmembrane region" description="Helical" evidence="1">
    <location>
        <begin position="51"/>
        <end position="77"/>
    </location>
</feature>
<feature type="transmembrane region" description="Helical" evidence="1">
    <location>
        <begin position="269"/>
        <end position="288"/>
    </location>
</feature>
<evidence type="ECO:0000256" key="1">
    <source>
        <dbReference type="SAM" id="Phobius"/>
    </source>
</evidence>
<name>A0ABT0J3B8_9MICO</name>
<feature type="transmembrane region" description="Helical" evidence="1">
    <location>
        <begin position="6"/>
        <end position="30"/>
    </location>
</feature>
<evidence type="ECO:0000313" key="2">
    <source>
        <dbReference type="EMBL" id="MCK9794008.1"/>
    </source>
</evidence>
<keyword evidence="1" id="KW-1133">Transmembrane helix</keyword>
<organism evidence="2 3">
    <name type="scientific">Isoptericola peretonis</name>
    <dbReference type="NCBI Taxonomy" id="2918523"/>
    <lineage>
        <taxon>Bacteria</taxon>
        <taxon>Bacillati</taxon>
        <taxon>Actinomycetota</taxon>
        <taxon>Actinomycetes</taxon>
        <taxon>Micrococcales</taxon>
        <taxon>Promicromonosporaceae</taxon>
        <taxon>Isoptericola</taxon>
    </lineage>
</organism>
<dbReference type="RefSeq" id="WP_416343866.1">
    <property type="nucleotide sequence ID" value="NZ_JALQCY010000003.1"/>
</dbReference>
<feature type="transmembrane region" description="Helical" evidence="1">
    <location>
        <begin position="134"/>
        <end position="154"/>
    </location>
</feature>
<proteinExistence type="predicted"/>
<keyword evidence="1" id="KW-0812">Transmembrane</keyword>
<gene>
    <name evidence="2" type="ORF">M1843_09650</name>
</gene>
<sequence length="309" mass="32028">MAWIVVGGVAMEPIALVLVLALAAGALLWWDGRRTVGPSTSARRGMRHATVTFAVALVPLVVGMASPVLVFIFGLLVPRLEPHLLAVAPTVGLWAFLAVQTVGELTWPGPRGTHREARLAPRTASDVVGRAARWWMWATVAALAVAGGALALAADGPRTIARLEGGTVAAENSFPGWSWTLPLLAAALVAAGTAEAVLRLVASRPAVEGVEERWDMWLRRRAARRLVRVTQLVLGLTLAGVVGLAGLSLRWLGLTAMADDTPAVVSSEHVLVGNVLCGIAVAAVVATVGPARDPAPRSGAGQVPAGARS</sequence>
<accession>A0ABT0J3B8</accession>
<comment type="caution">
    <text evidence="2">The sequence shown here is derived from an EMBL/GenBank/DDBJ whole genome shotgun (WGS) entry which is preliminary data.</text>
</comment>
<reference evidence="2 3" key="1">
    <citation type="submission" date="2022-02" db="EMBL/GenBank/DDBJ databases">
        <title>The car tank lid bacteriome: a reservoir of bacteria with potential in bioremediation of fuel.</title>
        <authorList>
            <person name="Vidal-Verdu A."/>
            <person name="Gomez-Martinez D."/>
            <person name="Latorre-Perez A."/>
            <person name="Pereto J."/>
            <person name="Porcar M."/>
        </authorList>
    </citation>
    <scope>NUCLEOTIDE SEQUENCE [LARGE SCALE GENOMIC DNA]</scope>
    <source>
        <strain evidence="2 3">4D.3</strain>
    </source>
</reference>
<evidence type="ECO:0000313" key="3">
    <source>
        <dbReference type="Proteomes" id="UP001651050"/>
    </source>
</evidence>